<dbReference type="RefSeq" id="WP_225347799.1">
    <property type="nucleotide sequence ID" value="NZ_CP084115.1"/>
</dbReference>
<evidence type="ECO:0008006" key="3">
    <source>
        <dbReference type="Google" id="ProtNLM"/>
    </source>
</evidence>
<evidence type="ECO:0000313" key="2">
    <source>
        <dbReference type="Proteomes" id="UP001229025"/>
    </source>
</evidence>
<keyword evidence="2" id="KW-1185">Reference proteome</keyword>
<proteinExistence type="predicted"/>
<reference evidence="2" key="1">
    <citation type="submission" date="2023-07" db="EMBL/GenBank/DDBJ databases">
        <title>Genome-based characterization of strain KMM 296 and proposal for reclassification of Cobetia litoralis and Cobetia pacifica, and emended description of the species Cobetia amphilecti and Cobetia marina.</title>
        <authorList>
            <person name="Balabanova L."/>
            <person name="Nedashkovskaya O."/>
        </authorList>
    </citation>
    <scope>NUCLEOTIDE SEQUENCE [LARGE SCALE GENOMIC DNA]</scope>
    <source>
        <strain evidence="2">NRIC 0815</strain>
    </source>
</reference>
<accession>A0ABT6UTV0</accession>
<name>A0ABT6UTV0_9GAMM</name>
<dbReference type="GeneID" id="97325711"/>
<dbReference type="EMBL" id="JASCSA010000032">
    <property type="protein sequence ID" value="MDI5886152.1"/>
    <property type="molecule type" value="Genomic_DNA"/>
</dbReference>
<sequence length="100" mass="11310">MTETTPKPAGGPLARKAAMLCQAEGFHRYLDQARRARHGIDTNVLPDGTHKEEDAVDFIRTACGVKSRAEIDHEPRAAHMLRRIITNYRRWQSNQVRASS</sequence>
<organism evidence="1 2">
    <name type="scientific">Cobetia amphilecti</name>
    <dbReference type="NCBI Taxonomy" id="1055104"/>
    <lineage>
        <taxon>Bacteria</taxon>
        <taxon>Pseudomonadati</taxon>
        <taxon>Pseudomonadota</taxon>
        <taxon>Gammaproteobacteria</taxon>
        <taxon>Oceanospirillales</taxon>
        <taxon>Halomonadaceae</taxon>
        <taxon>Cobetia</taxon>
    </lineage>
</organism>
<gene>
    <name evidence="1" type="ORF">QLT01_17550</name>
</gene>
<comment type="caution">
    <text evidence="1">The sequence shown here is derived from an EMBL/GenBank/DDBJ whole genome shotgun (WGS) entry which is preliminary data.</text>
</comment>
<dbReference type="Proteomes" id="UP001229025">
    <property type="component" value="Unassembled WGS sequence"/>
</dbReference>
<protein>
    <recommendedName>
        <fullName evidence="3">Integrase</fullName>
    </recommendedName>
</protein>
<evidence type="ECO:0000313" key="1">
    <source>
        <dbReference type="EMBL" id="MDI5886152.1"/>
    </source>
</evidence>